<dbReference type="SUPFAM" id="SSF48484">
    <property type="entry name" value="Lipoxigenase"/>
    <property type="match status" value="1"/>
</dbReference>
<evidence type="ECO:0000313" key="6">
    <source>
        <dbReference type="Proteomes" id="UP001054889"/>
    </source>
</evidence>
<dbReference type="EMBL" id="BQKI01000071">
    <property type="protein sequence ID" value="GJN14024.1"/>
    <property type="molecule type" value="Genomic_DNA"/>
</dbReference>
<reference evidence="5" key="2">
    <citation type="submission" date="2021-12" db="EMBL/GenBank/DDBJ databases">
        <title>Resequencing data analysis of finger millet.</title>
        <authorList>
            <person name="Hatakeyama M."/>
            <person name="Aluri S."/>
            <person name="Balachadran M.T."/>
            <person name="Sivarajan S.R."/>
            <person name="Poveda L."/>
            <person name="Shimizu-Inatsugi R."/>
            <person name="Schlapbach R."/>
            <person name="Sreeman S.M."/>
            <person name="Shimizu K.K."/>
        </authorList>
    </citation>
    <scope>NUCLEOTIDE SEQUENCE</scope>
</reference>
<sequence>MHQVFPPVSSGGKTSTITTSHIQGRLEGLTVEKALAQNRLYILDHHDYLMPYLERINRLGVCIYASRTLLFLKEDGTLKPLVIELSLPGQGVSDDDISRIFLPATQGMDGHLWQLAKAHVTVNDSGYHQLISHW</sequence>
<dbReference type="PANTHER" id="PTHR11771">
    <property type="entry name" value="LIPOXYGENASE"/>
    <property type="match status" value="1"/>
</dbReference>
<feature type="domain" description="Lipoxygenase" evidence="4">
    <location>
        <begin position="1"/>
        <end position="134"/>
    </location>
</feature>
<dbReference type="AlphaFoldDB" id="A0AAV5DSG9"/>
<name>A0AAV5DSG9_ELECO</name>
<keyword evidence="2" id="KW-0223">Dioxygenase</keyword>
<proteinExistence type="predicted"/>
<dbReference type="Pfam" id="PF00305">
    <property type="entry name" value="Lipoxygenase"/>
    <property type="match status" value="1"/>
</dbReference>
<dbReference type="InterPro" id="IPR000907">
    <property type="entry name" value="LipOase"/>
</dbReference>
<dbReference type="PRINTS" id="PR00087">
    <property type="entry name" value="LIPOXYGENASE"/>
</dbReference>
<keyword evidence="1" id="KW-0479">Metal-binding</keyword>
<protein>
    <recommendedName>
        <fullName evidence="4">Lipoxygenase domain-containing protein</fullName>
    </recommendedName>
</protein>
<keyword evidence="3" id="KW-0560">Oxidoreductase</keyword>
<gene>
    <name evidence="5" type="primary">gb00798</name>
    <name evidence="5" type="ORF">PR202_gb00798</name>
</gene>
<dbReference type="PROSITE" id="PS51393">
    <property type="entry name" value="LIPOXYGENASE_3"/>
    <property type="match status" value="1"/>
</dbReference>
<dbReference type="InterPro" id="IPR013819">
    <property type="entry name" value="LipOase_C"/>
</dbReference>
<evidence type="ECO:0000313" key="5">
    <source>
        <dbReference type="EMBL" id="GJN14024.1"/>
    </source>
</evidence>
<accession>A0AAV5DSG9</accession>
<dbReference type="GO" id="GO:0016702">
    <property type="term" value="F:oxidoreductase activity, acting on single donors with incorporation of molecular oxygen, incorporation of two atoms of oxygen"/>
    <property type="evidence" value="ECO:0007669"/>
    <property type="project" value="InterPro"/>
</dbReference>
<evidence type="ECO:0000259" key="4">
    <source>
        <dbReference type="PROSITE" id="PS51393"/>
    </source>
</evidence>
<dbReference type="GO" id="GO:0034440">
    <property type="term" value="P:lipid oxidation"/>
    <property type="evidence" value="ECO:0007669"/>
    <property type="project" value="InterPro"/>
</dbReference>
<organism evidence="5 6">
    <name type="scientific">Eleusine coracana subsp. coracana</name>
    <dbReference type="NCBI Taxonomy" id="191504"/>
    <lineage>
        <taxon>Eukaryota</taxon>
        <taxon>Viridiplantae</taxon>
        <taxon>Streptophyta</taxon>
        <taxon>Embryophyta</taxon>
        <taxon>Tracheophyta</taxon>
        <taxon>Spermatophyta</taxon>
        <taxon>Magnoliopsida</taxon>
        <taxon>Liliopsida</taxon>
        <taxon>Poales</taxon>
        <taxon>Poaceae</taxon>
        <taxon>PACMAD clade</taxon>
        <taxon>Chloridoideae</taxon>
        <taxon>Cynodonteae</taxon>
        <taxon>Eleusininae</taxon>
        <taxon>Eleusine</taxon>
    </lineage>
</organism>
<dbReference type="InterPro" id="IPR036226">
    <property type="entry name" value="LipOase_C_sf"/>
</dbReference>
<dbReference type="GO" id="GO:0046872">
    <property type="term" value="F:metal ion binding"/>
    <property type="evidence" value="ECO:0007669"/>
    <property type="project" value="UniProtKB-KW"/>
</dbReference>
<comment type="caution">
    <text evidence="5">The sequence shown here is derived from an EMBL/GenBank/DDBJ whole genome shotgun (WGS) entry which is preliminary data.</text>
</comment>
<evidence type="ECO:0000256" key="1">
    <source>
        <dbReference type="ARBA" id="ARBA00022723"/>
    </source>
</evidence>
<evidence type="ECO:0000256" key="3">
    <source>
        <dbReference type="ARBA" id="ARBA00023002"/>
    </source>
</evidence>
<keyword evidence="6" id="KW-1185">Reference proteome</keyword>
<evidence type="ECO:0000256" key="2">
    <source>
        <dbReference type="ARBA" id="ARBA00022964"/>
    </source>
</evidence>
<dbReference type="Gene3D" id="3.10.450.60">
    <property type="match status" value="1"/>
</dbReference>
<reference evidence="5" key="1">
    <citation type="journal article" date="2018" name="DNA Res.">
        <title>Multiple hybrid de novo genome assembly of finger millet, an orphan allotetraploid crop.</title>
        <authorList>
            <person name="Hatakeyama M."/>
            <person name="Aluri S."/>
            <person name="Balachadran M.T."/>
            <person name="Sivarajan S.R."/>
            <person name="Patrignani A."/>
            <person name="Gruter S."/>
            <person name="Poveda L."/>
            <person name="Shimizu-Inatsugi R."/>
            <person name="Baeten J."/>
            <person name="Francoijs K.J."/>
            <person name="Nataraja K.N."/>
            <person name="Reddy Y.A.N."/>
            <person name="Phadnis S."/>
            <person name="Ravikumar R.L."/>
            <person name="Schlapbach R."/>
            <person name="Sreeman S.M."/>
            <person name="Shimizu K.K."/>
        </authorList>
    </citation>
    <scope>NUCLEOTIDE SEQUENCE</scope>
</reference>
<dbReference type="Proteomes" id="UP001054889">
    <property type="component" value="Unassembled WGS sequence"/>
</dbReference>